<dbReference type="SUPFAM" id="SSF88946">
    <property type="entry name" value="Sigma2 domain of RNA polymerase sigma factors"/>
    <property type="match status" value="1"/>
</dbReference>
<feature type="domain" description="RNA polymerase sigma-70 region 2" evidence="6">
    <location>
        <begin position="19"/>
        <end position="85"/>
    </location>
</feature>
<dbReference type="CDD" id="cd06171">
    <property type="entry name" value="Sigma70_r4"/>
    <property type="match status" value="1"/>
</dbReference>
<dbReference type="Gene3D" id="1.10.10.10">
    <property type="entry name" value="Winged helix-like DNA-binding domain superfamily/Winged helix DNA-binding domain"/>
    <property type="match status" value="1"/>
</dbReference>
<dbReference type="InterPro" id="IPR014284">
    <property type="entry name" value="RNA_pol_sigma-70_dom"/>
</dbReference>
<protein>
    <submittedName>
        <fullName evidence="8">Sigma-70 family RNA polymerase sigma factor</fullName>
    </submittedName>
</protein>
<dbReference type="Proteomes" id="UP001500767">
    <property type="component" value="Unassembled WGS sequence"/>
</dbReference>
<dbReference type="NCBIfam" id="TIGR02937">
    <property type="entry name" value="sigma70-ECF"/>
    <property type="match status" value="1"/>
</dbReference>
<accession>A0ABP6XR92</accession>
<dbReference type="Gene3D" id="1.10.1740.10">
    <property type="match status" value="1"/>
</dbReference>
<dbReference type="SUPFAM" id="SSF88659">
    <property type="entry name" value="Sigma3 and sigma4 domains of RNA polymerase sigma factors"/>
    <property type="match status" value="1"/>
</dbReference>
<dbReference type="PANTHER" id="PTHR43133:SF52">
    <property type="entry name" value="ECF RNA POLYMERASE SIGMA FACTOR SIGL"/>
    <property type="match status" value="1"/>
</dbReference>
<dbReference type="InterPro" id="IPR013324">
    <property type="entry name" value="RNA_pol_sigma_r3/r4-like"/>
</dbReference>
<evidence type="ECO:0000256" key="1">
    <source>
        <dbReference type="ARBA" id="ARBA00010641"/>
    </source>
</evidence>
<dbReference type="InterPro" id="IPR036388">
    <property type="entry name" value="WH-like_DNA-bd_sf"/>
</dbReference>
<keyword evidence="4" id="KW-0238">DNA-binding</keyword>
<dbReference type="InterPro" id="IPR039425">
    <property type="entry name" value="RNA_pol_sigma-70-like"/>
</dbReference>
<feature type="domain" description="RNA polymerase sigma-70 region 4" evidence="7">
    <location>
        <begin position="122"/>
        <end position="170"/>
    </location>
</feature>
<evidence type="ECO:0000313" key="8">
    <source>
        <dbReference type="EMBL" id="GAA3570772.1"/>
    </source>
</evidence>
<organism evidence="8 9">
    <name type="scientific">Microlunatus spumicola</name>
    <dbReference type="NCBI Taxonomy" id="81499"/>
    <lineage>
        <taxon>Bacteria</taxon>
        <taxon>Bacillati</taxon>
        <taxon>Actinomycetota</taxon>
        <taxon>Actinomycetes</taxon>
        <taxon>Propionibacteriales</taxon>
        <taxon>Propionibacteriaceae</taxon>
        <taxon>Microlunatus</taxon>
    </lineage>
</organism>
<keyword evidence="5" id="KW-0804">Transcription</keyword>
<dbReference type="PANTHER" id="PTHR43133">
    <property type="entry name" value="RNA POLYMERASE ECF-TYPE SIGMA FACTO"/>
    <property type="match status" value="1"/>
</dbReference>
<evidence type="ECO:0000256" key="3">
    <source>
        <dbReference type="ARBA" id="ARBA00023082"/>
    </source>
</evidence>
<evidence type="ECO:0000259" key="6">
    <source>
        <dbReference type="Pfam" id="PF04542"/>
    </source>
</evidence>
<evidence type="ECO:0000256" key="5">
    <source>
        <dbReference type="ARBA" id="ARBA00023163"/>
    </source>
</evidence>
<evidence type="ECO:0000256" key="4">
    <source>
        <dbReference type="ARBA" id="ARBA00023125"/>
    </source>
</evidence>
<dbReference type="InterPro" id="IPR007627">
    <property type="entry name" value="RNA_pol_sigma70_r2"/>
</dbReference>
<keyword evidence="2" id="KW-0805">Transcription regulation</keyword>
<sequence>MGGAVTTDLSHDVGLRAAYDDHGPEIYRFAFRGLGDAGLAQDAVQETFLRAWQSARHYDPGLASLRTWLFAIARNVVIDLHRRRSTASFAHVTADEAGVAAGLPPVTDRTDTVLARAVVTQALDRLSPEHRQVIVETHLRGRTYDELAATSGVPAGTLRSRMFYALKALRVTMEEMGVSW</sequence>
<evidence type="ECO:0000313" key="9">
    <source>
        <dbReference type="Proteomes" id="UP001500767"/>
    </source>
</evidence>
<dbReference type="InterPro" id="IPR013325">
    <property type="entry name" value="RNA_pol_sigma_r2"/>
</dbReference>
<comment type="similarity">
    <text evidence="1">Belongs to the sigma-70 factor family. ECF subfamily.</text>
</comment>
<comment type="caution">
    <text evidence="8">The sequence shown here is derived from an EMBL/GenBank/DDBJ whole genome shotgun (WGS) entry which is preliminary data.</text>
</comment>
<keyword evidence="9" id="KW-1185">Reference proteome</keyword>
<gene>
    <name evidence="8" type="ORF">GCM10022197_29030</name>
</gene>
<dbReference type="Pfam" id="PF04545">
    <property type="entry name" value="Sigma70_r4"/>
    <property type="match status" value="1"/>
</dbReference>
<dbReference type="InterPro" id="IPR007630">
    <property type="entry name" value="RNA_pol_sigma70_r4"/>
</dbReference>
<keyword evidence="3" id="KW-0731">Sigma factor</keyword>
<evidence type="ECO:0000259" key="7">
    <source>
        <dbReference type="Pfam" id="PF04545"/>
    </source>
</evidence>
<proteinExistence type="inferred from homology"/>
<dbReference type="EMBL" id="BAAAYR010000004">
    <property type="protein sequence ID" value="GAA3570772.1"/>
    <property type="molecule type" value="Genomic_DNA"/>
</dbReference>
<dbReference type="Pfam" id="PF04542">
    <property type="entry name" value="Sigma70_r2"/>
    <property type="match status" value="1"/>
</dbReference>
<evidence type="ECO:0000256" key="2">
    <source>
        <dbReference type="ARBA" id="ARBA00023015"/>
    </source>
</evidence>
<name>A0ABP6XR92_9ACTN</name>
<reference evidence="9" key="1">
    <citation type="journal article" date="2019" name="Int. J. Syst. Evol. Microbiol.">
        <title>The Global Catalogue of Microorganisms (GCM) 10K type strain sequencing project: providing services to taxonomists for standard genome sequencing and annotation.</title>
        <authorList>
            <consortium name="The Broad Institute Genomics Platform"/>
            <consortium name="The Broad Institute Genome Sequencing Center for Infectious Disease"/>
            <person name="Wu L."/>
            <person name="Ma J."/>
        </authorList>
    </citation>
    <scope>NUCLEOTIDE SEQUENCE [LARGE SCALE GENOMIC DNA]</scope>
    <source>
        <strain evidence="9">JCM 16540</strain>
    </source>
</reference>